<evidence type="ECO:0000256" key="3">
    <source>
        <dbReference type="ARBA" id="ARBA00022833"/>
    </source>
</evidence>
<comment type="caution">
    <text evidence="8">The sequence shown here is derived from an EMBL/GenBank/DDBJ whole genome shotgun (WGS) entry which is preliminary data.</text>
</comment>
<dbReference type="GO" id="GO:0003682">
    <property type="term" value="F:chromatin binding"/>
    <property type="evidence" value="ECO:0007669"/>
    <property type="project" value="InterPro"/>
</dbReference>
<feature type="domain" description="BAH" evidence="7">
    <location>
        <begin position="12"/>
        <end position="140"/>
    </location>
</feature>
<name>A0A1E3JQE9_9TREE</name>
<dbReference type="InterPro" id="IPR019786">
    <property type="entry name" value="Zinc_finger_PHD-type_CS"/>
</dbReference>
<reference evidence="8 9" key="1">
    <citation type="submission" date="2016-06" db="EMBL/GenBank/DDBJ databases">
        <title>Evolution of pathogenesis and genome organization in the Tremellales.</title>
        <authorList>
            <person name="Cuomo C."/>
            <person name="Litvintseva A."/>
            <person name="Heitman J."/>
            <person name="Chen Y."/>
            <person name="Sun S."/>
            <person name="Springer D."/>
            <person name="Dromer F."/>
            <person name="Young S."/>
            <person name="Zeng Q."/>
            <person name="Chapman S."/>
            <person name="Gujja S."/>
            <person name="Saif S."/>
            <person name="Birren B."/>
        </authorList>
    </citation>
    <scope>NUCLEOTIDE SEQUENCE [LARGE SCALE GENOMIC DNA]</scope>
    <source>
        <strain evidence="8 9">CBS 6273</strain>
    </source>
</reference>
<evidence type="ECO:0000256" key="4">
    <source>
        <dbReference type="PROSITE-ProRule" id="PRU00146"/>
    </source>
</evidence>
<evidence type="ECO:0000313" key="9">
    <source>
        <dbReference type="Proteomes" id="UP000095149"/>
    </source>
</evidence>
<dbReference type="AlphaFoldDB" id="A0A1E3JQE9"/>
<dbReference type="GO" id="GO:0004842">
    <property type="term" value="F:ubiquitin-protein transferase activity"/>
    <property type="evidence" value="ECO:0007669"/>
    <property type="project" value="TreeGrafter"/>
</dbReference>
<gene>
    <name evidence="8" type="ORF">I350_05954</name>
</gene>
<dbReference type="Pfam" id="PF00628">
    <property type="entry name" value="PHD"/>
    <property type="match status" value="1"/>
</dbReference>
<feature type="compositionally biased region" description="Basic and acidic residues" evidence="5">
    <location>
        <begin position="431"/>
        <end position="440"/>
    </location>
</feature>
<dbReference type="PANTHER" id="PTHR47672">
    <property type="entry name" value="E3 UBIQUITIN-PROTEIN LIGASE SNT2"/>
    <property type="match status" value="1"/>
</dbReference>
<keyword evidence="1" id="KW-0479">Metal-binding</keyword>
<dbReference type="SUPFAM" id="SSF57903">
    <property type="entry name" value="FYVE/PHD zinc finger"/>
    <property type="match status" value="2"/>
</dbReference>
<evidence type="ECO:0000313" key="8">
    <source>
        <dbReference type="EMBL" id="ODO03109.1"/>
    </source>
</evidence>
<dbReference type="GO" id="GO:0036205">
    <property type="term" value="P:histone catabolic process"/>
    <property type="evidence" value="ECO:0007669"/>
    <property type="project" value="TreeGrafter"/>
</dbReference>
<dbReference type="GO" id="GO:0048189">
    <property type="term" value="C:Lid2 complex"/>
    <property type="evidence" value="ECO:0007669"/>
    <property type="project" value="TreeGrafter"/>
</dbReference>
<dbReference type="Gene3D" id="2.30.30.490">
    <property type="match status" value="1"/>
</dbReference>
<evidence type="ECO:0000256" key="2">
    <source>
        <dbReference type="ARBA" id="ARBA00022771"/>
    </source>
</evidence>
<dbReference type="InterPro" id="IPR013083">
    <property type="entry name" value="Znf_RING/FYVE/PHD"/>
</dbReference>
<dbReference type="PROSITE" id="PS01359">
    <property type="entry name" value="ZF_PHD_1"/>
    <property type="match status" value="1"/>
</dbReference>
<dbReference type="Pfam" id="PF13832">
    <property type="entry name" value="zf-HC5HC2H_2"/>
    <property type="match status" value="1"/>
</dbReference>
<evidence type="ECO:0000259" key="7">
    <source>
        <dbReference type="PROSITE" id="PS51038"/>
    </source>
</evidence>
<keyword evidence="2 4" id="KW-0863">Zinc-finger</keyword>
<dbReference type="InterPro" id="IPR011011">
    <property type="entry name" value="Znf_FYVE_PHD"/>
</dbReference>
<sequence>MQPTSVRLANGEVVAANDHVYVSLPWSDRDGTPYNIARIIEFLPSSHSKKGTRATGSSDSLVRLSLYYRPADISTRNVADYRLLLAAIHTDVQPVSSVRGKCYVKHKDRVGDLLEWKRLPDHFYFAKFFDPYIKREFEVIPTETVNNIPHDVKIVLRSRYEYIVTEREMVADLTDDYRSCCRCQGWASYQESVKCDTCKEQYHMKCLHPPLHAKPAKGYSWVCPPCSFQRGIDVENHKFRFGLQSSSGTAKAKPVKAKHRKVNLENKPPVTFRGWQWRYFGGHQGRPKISSHRAASVDSFMDEIRKLDLAVPPWDVKRLNLAISSFTTLGFQPALDFMRTRKAQDFDLITLTLEERSLLENELERIGGLDTHSCGQVLRRPPSEILRYFYIWKNNQLRAENEAVRQHHPLVTPHSRQPKTLGPPSLGKTRSAGDNRKENDSASVYGKATEGEHHFTCATCSTRLGEIWWKCPRTVPGEAMCNVCGSNYRKYGVITYSRSEDSKKNERKDNSLKRVKVDIDVTQRGIVSTSRPPQQLCSCCRRGDPKRPLYHCKNCGIVVHSGMSSFRCYGIDPETATEEWQCELCLNLQAEEYCLNVRCVLCPVDPAPFKFKHKQSGAFDWLSAYKPTEGRRWTHLLCSIWARPVRFTSTATMSRVEGIMSMTHEQELNCEYCGANDGFVSTCNDCGSPCHPSCAWLAGRKLGFEFTLAKLGRLNSAATIVKFKDSEGIMAPGIWCKNHDLQERNIYDAFEFDVDTNEVRDLRTATIGDGR</sequence>
<feature type="domain" description="PHD-type" evidence="6">
    <location>
        <begin position="177"/>
        <end position="229"/>
    </location>
</feature>
<dbReference type="Gene3D" id="3.30.40.10">
    <property type="entry name" value="Zinc/RING finger domain, C3HC4 (zinc finger)"/>
    <property type="match status" value="2"/>
</dbReference>
<evidence type="ECO:0000256" key="5">
    <source>
        <dbReference type="SAM" id="MobiDB-lite"/>
    </source>
</evidence>
<dbReference type="PANTHER" id="PTHR47672:SF1">
    <property type="entry name" value="E3 UBIQUITIN-PROTEIN LIGASE SNT2"/>
    <property type="match status" value="1"/>
</dbReference>
<feature type="region of interest" description="Disordered" evidence="5">
    <location>
        <begin position="408"/>
        <end position="445"/>
    </location>
</feature>
<dbReference type="InterPro" id="IPR001965">
    <property type="entry name" value="Znf_PHD"/>
</dbReference>
<dbReference type="GO" id="GO:0008270">
    <property type="term" value="F:zinc ion binding"/>
    <property type="evidence" value="ECO:0007669"/>
    <property type="project" value="UniProtKB-KW"/>
</dbReference>
<dbReference type="InterPro" id="IPR043151">
    <property type="entry name" value="BAH_sf"/>
</dbReference>
<dbReference type="PROSITE" id="PS51038">
    <property type="entry name" value="BAH"/>
    <property type="match status" value="1"/>
</dbReference>
<dbReference type="OrthoDB" id="336088at2759"/>
<evidence type="ECO:0008006" key="10">
    <source>
        <dbReference type="Google" id="ProtNLM"/>
    </source>
</evidence>
<evidence type="ECO:0000259" key="6">
    <source>
        <dbReference type="PROSITE" id="PS50016"/>
    </source>
</evidence>
<dbReference type="SMART" id="SM00439">
    <property type="entry name" value="BAH"/>
    <property type="match status" value="1"/>
</dbReference>
<organism evidence="8 9">
    <name type="scientific">Cryptococcus amylolentus CBS 6273</name>
    <dbReference type="NCBI Taxonomy" id="1296118"/>
    <lineage>
        <taxon>Eukaryota</taxon>
        <taxon>Fungi</taxon>
        <taxon>Dikarya</taxon>
        <taxon>Basidiomycota</taxon>
        <taxon>Agaricomycotina</taxon>
        <taxon>Tremellomycetes</taxon>
        <taxon>Tremellales</taxon>
        <taxon>Cryptococcaceae</taxon>
        <taxon>Cryptococcus</taxon>
    </lineage>
</organism>
<dbReference type="Proteomes" id="UP000095149">
    <property type="component" value="Unassembled WGS sequence"/>
</dbReference>
<dbReference type="InterPro" id="IPR029617">
    <property type="entry name" value="Snt2"/>
</dbReference>
<evidence type="ECO:0000256" key="1">
    <source>
        <dbReference type="ARBA" id="ARBA00022723"/>
    </source>
</evidence>
<dbReference type="SMART" id="SM00249">
    <property type="entry name" value="PHD"/>
    <property type="match status" value="3"/>
</dbReference>
<accession>A0A1E3JQE9</accession>
<dbReference type="EMBL" id="MEKH01000009">
    <property type="protein sequence ID" value="ODO03109.1"/>
    <property type="molecule type" value="Genomic_DNA"/>
</dbReference>
<dbReference type="InterPro" id="IPR019787">
    <property type="entry name" value="Znf_PHD-finger"/>
</dbReference>
<dbReference type="InterPro" id="IPR001025">
    <property type="entry name" value="BAH_dom"/>
</dbReference>
<proteinExistence type="predicted"/>
<keyword evidence="3" id="KW-0862">Zinc</keyword>
<protein>
    <recommendedName>
        <fullName evidence="10">PHD-type domain-containing protein</fullName>
    </recommendedName>
</protein>
<dbReference type="PROSITE" id="PS50016">
    <property type="entry name" value="ZF_PHD_2"/>
    <property type="match status" value="1"/>
</dbReference>
<dbReference type="Pfam" id="PF01426">
    <property type="entry name" value="BAH"/>
    <property type="match status" value="1"/>
</dbReference>